<dbReference type="GO" id="GO:0031412">
    <property type="term" value="P:gas vesicle organization"/>
    <property type="evidence" value="ECO:0007669"/>
    <property type="project" value="InterPro"/>
</dbReference>
<keyword evidence="1" id="KW-0304">Gas vesicle</keyword>
<evidence type="ECO:0000256" key="2">
    <source>
        <dbReference type="ARBA" id="ARBA00035108"/>
    </source>
</evidence>
<name>A0A7W7DBF2_9ACTN</name>
<evidence type="ECO:0000256" key="1">
    <source>
        <dbReference type="ARBA" id="ARBA00022987"/>
    </source>
</evidence>
<comment type="caution">
    <text evidence="5">The sequence shown here is derived from an EMBL/GenBank/DDBJ whole genome shotgun (WGS) entry which is preliminary data.</text>
</comment>
<dbReference type="Pfam" id="PF06386">
    <property type="entry name" value="GvpL_GvpF"/>
    <property type="match status" value="1"/>
</dbReference>
<gene>
    <name evidence="5" type="ORF">BJ982_005075</name>
</gene>
<dbReference type="PANTHER" id="PTHR36852">
    <property type="entry name" value="PROTEIN GVPL 2"/>
    <property type="match status" value="1"/>
</dbReference>
<dbReference type="PANTHER" id="PTHR36852:SF1">
    <property type="entry name" value="PROTEIN GVPL 2"/>
    <property type="match status" value="1"/>
</dbReference>
<dbReference type="EMBL" id="JACHND010000001">
    <property type="protein sequence ID" value="MBB4703531.1"/>
    <property type="molecule type" value="Genomic_DNA"/>
</dbReference>
<evidence type="ECO:0000313" key="6">
    <source>
        <dbReference type="Proteomes" id="UP000542210"/>
    </source>
</evidence>
<feature type="compositionally biased region" description="Low complexity" evidence="4">
    <location>
        <begin position="15"/>
        <end position="24"/>
    </location>
</feature>
<dbReference type="Proteomes" id="UP000542210">
    <property type="component" value="Unassembled WGS sequence"/>
</dbReference>
<protein>
    <recommendedName>
        <fullName evidence="7">Gas vesicle protein GvpFL</fullName>
    </recommendedName>
</protein>
<dbReference type="InterPro" id="IPR009430">
    <property type="entry name" value="GvpL/GvpF"/>
</dbReference>
<comment type="subcellular location">
    <subcellularLocation>
        <location evidence="2">Gas vesicle</location>
    </subcellularLocation>
</comment>
<evidence type="ECO:0008006" key="7">
    <source>
        <dbReference type="Google" id="ProtNLM"/>
    </source>
</evidence>
<reference evidence="5 6" key="1">
    <citation type="submission" date="2020-08" db="EMBL/GenBank/DDBJ databases">
        <title>Sequencing the genomes of 1000 actinobacteria strains.</title>
        <authorList>
            <person name="Klenk H.-P."/>
        </authorList>
    </citation>
    <scope>NUCLEOTIDE SEQUENCE [LARGE SCALE GENOMIC DNA]</scope>
    <source>
        <strain evidence="5 6">DSM 45784</strain>
    </source>
</reference>
<evidence type="ECO:0000256" key="4">
    <source>
        <dbReference type="SAM" id="MobiDB-lite"/>
    </source>
</evidence>
<dbReference type="GO" id="GO:0031411">
    <property type="term" value="C:gas vesicle"/>
    <property type="evidence" value="ECO:0007669"/>
    <property type="project" value="UniProtKB-SubCell"/>
</dbReference>
<dbReference type="AlphaFoldDB" id="A0A7W7DBF2"/>
<evidence type="ECO:0000256" key="3">
    <source>
        <dbReference type="ARBA" id="ARBA00035643"/>
    </source>
</evidence>
<evidence type="ECO:0000313" key="5">
    <source>
        <dbReference type="EMBL" id="MBB4703531.1"/>
    </source>
</evidence>
<organism evidence="5 6">
    <name type="scientific">Sphaerisporangium siamense</name>
    <dbReference type="NCBI Taxonomy" id="795645"/>
    <lineage>
        <taxon>Bacteria</taxon>
        <taxon>Bacillati</taxon>
        <taxon>Actinomycetota</taxon>
        <taxon>Actinomycetes</taxon>
        <taxon>Streptosporangiales</taxon>
        <taxon>Streptosporangiaceae</taxon>
        <taxon>Sphaerisporangium</taxon>
    </lineage>
</organism>
<feature type="region of interest" description="Disordered" evidence="4">
    <location>
        <begin position="1"/>
        <end position="24"/>
    </location>
</feature>
<dbReference type="RefSeq" id="WP_184884018.1">
    <property type="nucleotide sequence ID" value="NZ_BOOV01000028.1"/>
</dbReference>
<accession>A0A7W7DBF2</accession>
<comment type="similarity">
    <text evidence="3">Belongs to the gas vesicle GvpF/GvpL family.</text>
</comment>
<proteinExistence type="inferred from homology"/>
<keyword evidence="6" id="KW-1185">Reference proteome</keyword>
<sequence>MAPSTPNAASRERGAAAGRPETEAATATASYVYGILPADVEFDPEERGVGDPPGKIGLVRHEDIAALVSDLHPTGPLGRPADLMAHQRLLDDVAAEVPVLPLRFGAVMENREAVARELLAPHLDEFRAALERLEGHAQFVVKARYEEGALLREVLQEQPEAARLREEIRGLPEDATWDARIRLGEIINEAVEAKREADSRALAEGLAPHCAAVVIRDPTHEEDAAHLACLVDSDRQQEFEEALEEFAARWEGRVTLRLLGPQAAYDFVAAKEGDG</sequence>